<keyword evidence="4" id="KW-1185">Reference proteome</keyword>
<dbReference type="PANTHER" id="PTHR11387">
    <property type="entry name" value="CYTOCHROME C OXIDASE SUBUNIT 6B"/>
    <property type="match status" value="1"/>
</dbReference>
<dbReference type="OrthoDB" id="1107506at2759"/>
<accession>A0A1A6G596</accession>
<keyword evidence="2" id="KW-0496">Mitochondrion</keyword>
<gene>
    <name evidence="3" type="ORF">A6R68_08334</name>
</gene>
<protein>
    <submittedName>
        <fullName evidence="3">Uncharacterized protein</fullName>
    </submittedName>
</protein>
<reference evidence="3 4" key="1">
    <citation type="submission" date="2016-06" db="EMBL/GenBank/DDBJ databases">
        <title>The Draft Genome Sequence and Annotation of the Desert Woodrat Neotoma lepida.</title>
        <authorList>
            <person name="Campbell M."/>
            <person name="Oakeson K.F."/>
            <person name="Yandell M."/>
            <person name="Halpert J.R."/>
            <person name="Dearing D."/>
        </authorList>
    </citation>
    <scope>NUCLEOTIDE SEQUENCE [LARGE SCALE GENOMIC DNA]</scope>
    <source>
        <strain evidence="3">417</strain>
        <tissue evidence="3">Liver</tissue>
    </source>
</reference>
<dbReference type="STRING" id="56216.A0A1A6G596"/>
<organism evidence="3 4">
    <name type="scientific">Neotoma lepida</name>
    <name type="common">Desert woodrat</name>
    <dbReference type="NCBI Taxonomy" id="56216"/>
    <lineage>
        <taxon>Eukaryota</taxon>
        <taxon>Metazoa</taxon>
        <taxon>Chordata</taxon>
        <taxon>Craniata</taxon>
        <taxon>Vertebrata</taxon>
        <taxon>Euteleostomi</taxon>
        <taxon>Mammalia</taxon>
        <taxon>Eutheria</taxon>
        <taxon>Euarchontoglires</taxon>
        <taxon>Glires</taxon>
        <taxon>Rodentia</taxon>
        <taxon>Myomorpha</taxon>
        <taxon>Muroidea</taxon>
        <taxon>Cricetidae</taxon>
        <taxon>Neotominae</taxon>
        <taxon>Neotoma</taxon>
    </lineage>
</organism>
<sequence length="190" mass="21346">MKMKTRVKATPQILSEELALTVDVPRYTGVSSMAEDIKTKIKNYKTTPFDSPFPNQNQIRNCWQKNYLDFHHFEKAMTTRVGGRHDDACVTHRTDERDLFILGLVSISPTTVKIHCLPSTHPYLQLHTFLMAVDCLHFEVDAHGADKGWREGVVSIAEEEGGLTNTAVANDEQFEHLALLSGPVPAVLML</sequence>
<dbReference type="InterPro" id="IPR036549">
    <property type="entry name" value="CX6/COA6-like_sf"/>
</dbReference>
<dbReference type="SUPFAM" id="SSF47694">
    <property type="entry name" value="Cytochrome c oxidase subunit h"/>
    <property type="match status" value="1"/>
</dbReference>
<evidence type="ECO:0000313" key="3">
    <source>
        <dbReference type="EMBL" id="OBS60527.1"/>
    </source>
</evidence>
<comment type="subcellular location">
    <subcellularLocation>
        <location evidence="1">Mitochondrion</location>
    </subcellularLocation>
</comment>
<evidence type="ECO:0000256" key="2">
    <source>
        <dbReference type="ARBA" id="ARBA00023128"/>
    </source>
</evidence>
<name>A0A1A6G596_NEOLE</name>
<evidence type="ECO:0000256" key="1">
    <source>
        <dbReference type="ARBA" id="ARBA00004173"/>
    </source>
</evidence>
<dbReference type="EMBL" id="LZPO01107545">
    <property type="protein sequence ID" value="OBS60527.1"/>
    <property type="molecule type" value="Genomic_DNA"/>
</dbReference>
<dbReference type="InterPro" id="IPR003213">
    <property type="entry name" value="Cyt_c_oxidase_su6B"/>
</dbReference>
<proteinExistence type="predicted"/>
<dbReference type="Gene3D" id="1.10.10.140">
    <property type="entry name" value="Cytochrome c oxidase, subunit VIb"/>
    <property type="match status" value="1"/>
</dbReference>
<dbReference type="AlphaFoldDB" id="A0A1A6G596"/>
<dbReference type="GO" id="GO:0005739">
    <property type="term" value="C:mitochondrion"/>
    <property type="evidence" value="ECO:0007669"/>
    <property type="project" value="UniProtKB-SubCell"/>
</dbReference>
<dbReference type="Proteomes" id="UP000092124">
    <property type="component" value="Unassembled WGS sequence"/>
</dbReference>
<dbReference type="GO" id="GO:0045277">
    <property type="term" value="C:respiratory chain complex IV"/>
    <property type="evidence" value="ECO:0007669"/>
    <property type="project" value="InterPro"/>
</dbReference>
<evidence type="ECO:0000313" key="4">
    <source>
        <dbReference type="Proteomes" id="UP000092124"/>
    </source>
</evidence>
<comment type="caution">
    <text evidence="3">The sequence shown here is derived from an EMBL/GenBank/DDBJ whole genome shotgun (WGS) entry which is preliminary data.</text>
</comment>